<evidence type="ECO:0000313" key="4">
    <source>
        <dbReference type="EMBL" id="AYM54095.1"/>
    </source>
</evidence>
<reference evidence="4" key="1">
    <citation type="journal article" date="2018" name="J. Ind. Microbiol. Biotechnol.">
        <title>Genome mining reveals uncommon alkylpyrones as type III PKS products from myxobacteria.</title>
        <authorList>
            <person name="Hug J.J."/>
            <person name="Panter F."/>
            <person name="Krug D."/>
            <person name="Muller R."/>
        </authorList>
    </citation>
    <scope>NUCLEOTIDE SEQUENCE</scope>
    <source>
        <strain evidence="4">MSr4204</strain>
    </source>
</reference>
<evidence type="ECO:0000256" key="2">
    <source>
        <dbReference type="SAM" id="Phobius"/>
    </source>
</evidence>
<dbReference type="AlphaFoldDB" id="A0A3S7UZA5"/>
<dbReference type="EMBL" id="MH908916">
    <property type="protein sequence ID" value="AYM54095.1"/>
    <property type="molecule type" value="Genomic_DNA"/>
</dbReference>
<protein>
    <submittedName>
        <fullName evidence="4">Uncharacterized protein</fullName>
    </submittedName>
</protein>
<accession>A0A3S7UZA5</accession>
<feature type="region of interest" description="Disordered" evidence="1">
    <location>
        <begin position="23"/>
        <end position="55"/>
    </location>
</feature>
<keyword evidence="2" id="KW-0812">Transmembrane</keyword>
<feature type="transmembrane region" description="Helical" evidence="2">
    <location>
        <begin position="177"/>
        <end position="198"/>
    </location>
</feature>
<feature type="chain" id="PRO_5019267636" evidence="3">
    <location>
        <begin position="22"/>
        <end position="271"/>
    </location>
</feature>
<feature type="signal peptide" evidence="3">
    <location>
        <begin position="1"/>
        <end position="21"/>
    </location>
</feature>
<keyword evidence="2" id="KW-0472">Membrane</keyword>
<organism evidence="4">
    <name type="scientific">Byssovorax cruenta</name>
    <dbReference type="NCBI Taxonomy" id="293647"/>
    <lineage>
        <taxon>Bacteria</taxon>
        <taxon>Pseudomonadati</taxon>
        <taxon>Myxococcota</taxon>
        <taxon>Polyangia</taxon>
        <taxon>Polyangiales</taxon>
        <taxon>Polyangiaceae</taxon>
        <taxon>Byssovorax</taxon>
    </lineage>
</organism>
<feature type="transmembrane region" description="Helical" evidence="2">
    <location>
        <begin position="115"/>
        <end position="137"/>
    </location>
</feature>
<feature type="transmembrane region" description="Helical" evidence="2">
    <location>
        <begin position="79"/>
        <end position="103"/>
    </location>
</feature>
<evidence type="ECO:0000256" key="1">
    <source>
        <dbReference type="SAM" id="MobiDB-lite"/>
    </source>
</evidence>
<keyword evidence="3" id="KW-0732">Signal</keyword>
<sequence>MPRVALSVAVFLTAALDPAGALGQQSLSPSPSPSPAMPAPAPAQRGEVAAQGGLSDGEVSTRLQWIQRELDRGNTWANAWYWGWVGIQGALIVGQSVWAGVAAAQGDTSVRNGQLVGVGTGVVGLAPMVIFPFRAAFAAGRVRALPERTPEERRRKLQQSEEILRGAAEGEAFGRSWVVHVLGFAVAGASSAILLFALDRPVNALTSFLLNAGGNEIQIWTQPMAAYDAWQVYQRATRTGGSLAYLRPRAAPPTLHIGLLPSGGIALSGSF</sequence>
<feature type="compositionally biased region" description="Pro residues" evidence="1">
    <location>
        <begin position="30"/>
        <end position="41"/>
    </location>
</feature>
<evidence type="ECO:0000256" key="3">
    <source>
        <dbReference type="SAM" id="SignalP"/>
    </source>
</evidence>
<name>A0A3S7UZA5_9BACT</name>
<proteinExistence type="predicted"/>
<keyword evidence="2" id="KW-1133">Transmembrane helix</keyword>